<evidence type="ECO:0000313" key="11">
    <source>
        <dbReference type="Proteomes" id="UP001212841"/>
    </source>
</evidence>
<protein>
    <recommendedName>
        <fullName evidence="6">Cilia- and flagella-associated protein 263</fullName>
    </recommendedName>
</protein>
<keyword evidence="4" id="KW-0966">Cell projection</keyword>
<dbReference type="Proteomes" id="UP001212841">
    <property type="component" value="Unassembled WGS sequence"/>
</dbReference>
<dbReference type="EMBL" id="JADGJD010001324">
    <property type="protein sequence ID" value="KAJ3043949.1"/>
    <property type="molecule type" value="Genomic_DNA"/>
</dbReference>
<reference evidence="10" key="1">
    <citation type="submission" date="2020-05" db="EMBL/GenBank/DDBJ databases">
        <title>Phylogenomic resolution of chytrid fungi.</title>
        <authorList>
            <person name="Stajich J.E."/>
            <person name="Amses K."/>
            <person name="Simmons R."/>
            <person name="Seto K."/>
            <person name="Myers J."/>
            <person name="Bonds A."/>
            <person name="Quandt C.A."/>
            <person name="Barry K."/>
            <person name="Liu P."/>
            <person name="Grigoriev I."/>
            <person name="Longcore J.E."/>
            <person name="James T.Y."/>
        </authorList>
    </citation>
    <scope>NUCLEOTIDE SEQUENCE</scope>
    <source>
        <strain evidence="10">JEL0318</strain>
    </source>
</reference>
<feature type="region of interest" description="Disordered" evidence="8">
    <location>
        <begin position="1"/>
        <end position="38"/>
    </location>
</feature>
<proteinExistence type="inferred from homology"/>
<dbReference type="InterPro" id="IPR025254">
    <property type="entry name" value="CCDC113/CCDC96_CC"/>
</dbReference>
<keyword evidence="3 7" id="KW-0175">Coiled coil</keyword>
<dbReference type="GO" id="GO:0005930">
    <property type="term" value="C:axoneme"/>
    <property type="evidence" value="ECO:0007669"/>
    <property type="project" value="TreeGrafter"/>
</dbReference>
<keyword evidence="11" id="KW-1185">Reference proteome</keyword>
<feature type="domain" description="CCDC113/CCDC96 coiled-coil" evidence="9">
    <location>
        <begin position="216"/>
        <end position="361"/>
    </location>
</feature>
<organism evidence="10 11">
    <name type="scientific">Rhizophlyctis rosea</name>
    <dbReference type="NCBI Taxonomy" id="64517"/>
    <lineage>
        <taxon>Eukaryota</taxon>
        <taxon>Fungi</taxon>
        <taxon>Fungi incertae sedis</taxon>
        <taxon>Chytridiomycota</taxon>
        <taxon>Chytridiomycota incertae sedis</taxon>
        <taxon>Chytridiomycetes</taxon>
        <taxon>Rhizophlyctidales</taxon>
        <taxon>Rhizophlyctidaceae</taxon>
        <taxon>Rhizophlyctis</taxon>
    </lineage>
</organism>
<evidence type="ECO:0000256" key="2">
    <source>
        <dbReference type="ARBA" id="ARBA00022794"/>
    </source>
</evidence>
<evidence type="ECO:0000256" key="8">
    <source>
        <dbReference type="SAM" id="MobiDB-lite"/>
    </source>
</evidence>
<dbReference type="InterPro" id="IPR051885">
    <property type="entry name" value="CC_CF"/>
</dbReference>
<dbReference type="Pfam" id="PF13870">
    <property type="entry name" value="CCDC113_CCDC96_CC"/>
    <property type="match status" value="1"/>
</dbReference>
<evidence type="ECO:0000259" key="9">
    <source>
        <dbReference type="Pfam" id="PF13870"/>
    </source>
</evidence>
<evidence type="ECO:0000256" key="3">
    <source>
        <dbReference type="ARBA" id="ARBA00023054"/>
    </source>
</evidence>
<feature type="coiled-coil region" evidence="7">
    <location>
        <begin position="137"/>
        <end position="182"/>
    </location>
</feature>
<dbReference type="PANTHER" id="PTHR15654:SF2">
    <property type="entry name" value="COILED-COIL DOMAIN-CONTAINING PROTEIN 113"/>
    <property type="match status" value="1"/>
</dbReference>
<evidence type="ECO:0000256" key="1">
    <source>
        <dbReference type="ARBA" id="ARBA00004138"/>
    </source>
</evidence>
<dbReference type="PANTHER" id="PTHR15654">
    <property type="entry name" value="COILED-COIL DOMAIN-CONTAINING PROTEIN 113-RELATED"/>
    <property type="match status" value="1"/>
</dbReference>
<sequence>MDELSLQPPIALPSVRPPPENQRPPLTSHPSFLPAPTEDLDFDSYTSLELVRLHEELLRKTRLLSLENSLFESFLRRVDPHSIAVEGTGRDKEREREEAAERAGAEREGRSDRKKRKPAHTQREAQKLMTLTPDQKSEIATREVEELRDEIEKKREEWGKVLDNYKAEMEEVEIRMDEIKKASYEFKRDIVGSAVNPRTGKIIAERVLRYYEDKIRAKDAIIEKIRLKNATLKVTKNKLHLQLKQKEEMGEVLHAIDFDQLQIENKQYLSKIEERNGELLKLKMISGNTVQVLNYYKKKLQTLTTQSQHLRTEIALRREQLQKLTMESEVVAGESVKAEQLHERLVGQMEEYRVPSVMDYAAVK</sequence>
<dbReference type="GO" id="GO:0036064">
    <property type="term" value="C:ciliary basal body"/>
    <property type="evidence" value="ECO:0007669"/>
    <property type="project" value="TreeGrafter"/>
</dbReference>
<name>A0AAD5WYU8_9FUNG</name>
<dbReference type="GO" id="GO:0060271">
    <property type="term" value="P:cilium assembly"/>
    <property type="evidence" value="ECO:0007669"/>
    <property type="project" value="TreeGrafter"/>
</dbReference>
<comment type="subcellular location">
    <subcellularLocation>
        <location evidence="1">Cell projection</location>
        <location evidence="1">Cilium</location>
    </subcellularLocation>
</comment>
<comment type="similarity">
    <text evidence="5">Belongs to the CFAP263 family.</text>
</comment>
<evidence type="ECO:0000256" key="6">
    <source>
        <dbReference type="ARBA" id="ARBA00044798"/>
    </source>
</evidence>
<feature type="region of interest" description="Disordered" evidence="8">
    <location>
        <begin position="86"/>
        <end position="128"/>
    </location>
</feature>
<evidence type="ECO:0000256" key="5">
    <source>
        <dbReference type="ARBA" id="ARBA00044506"/>
    </source>
</evidence>
<evidence type="ECO:0000256" key="7">
    <source>
        <dbReference type="SAM" id="Coils"/>
    </source>
</evidence>
<comment type="caution">
    <text evidence="10">The sequence shown here is derived from an EMBL/GenBank/DDBJ whole genome shotgun (WGS) entry which is preliminary data.</text>
</comment>
<accession>A0AAD5WYU8</accession>
<evidence type="ECO:0000313" key="10">
    <source>
        <dbReference type="EMBL" id="KAJ3043949.1"/>
    </source>
</evidence>
<feature type="compositionally biased region" description="Basic and acidic residues" evidence="8">
    <location>
        <begin position="88"/>
        <end position="111"/>
    </location>
</feature>
<dbReference type="AlphaFoldDB" id="A0AAD5WYU8"/>
<feature type="non-terminal residue" evidence="10">
    <location>
        <position position="364"/>
    </location>
</feature>
<gene>
    <name evidence="10" type="ORF">HK097_001616</name>
</gene>
<keyword evidence="2" id="KW-0970">Cilium biogenesis/degradation</keyword>
<evidence type="ECO:0000256" key="4">
    <source>
        <dbReference type="ARBA" id="ARBA00023273"/>
    </source>
</evidence>